<protein>
    <submittedName>
        <fullName evidence="3">Uncharacterized protein</fullName>
    </submittedName>
</protein>
<feature type="compositionally biased region" description="Basic and acidic residues" evidence="2">
    <location>
        <begin position="38"/>
        <end position="48"/>
    </location>
</feature>
<sequence>MTSQTTALEELLDSDVLHGLLLDSDHFHRLLSQLHSRETTPDLREDQTKSLPLPPQNRLSHLDYHLQNDNTEAVSNGMDTRSQDARSVTLDSIALYQSLPDPTSLAMPKVTQKHDNFILISSDDPPVEDNCSRDRSIQLRVPNLTRTKKPVSSNRNMQLMLQAPSNELEKWTPADRETTRILQACSGSKKQEGWTYSGLANLITELVRKETERQEHVDQIVLSRDEMACLDMEIHQGIEHRKDAERAFSSIQELLDENNQLRYDVAYMEQQTAEMHGWDDCPLYEDLEEAEDRNEALQDEIIELQVKVKEIQESYDANYVSILRQKQSVRRKLNRGKIAMKTKLATEREQMDAKLREGMKARLEQERTVINTRLEVEMQAKLEREKNDVKATLEAEQQAKIETEKALLRTRYEAECDGERTKLSLLKRKLVLMLADEREGDDVKTRYSSMKRNLLTIMTE</sequence>
<evidence type="ECO:0000256" key="2">
    <source>
        <dbReference type="SAM" id="MobiDB-lite"/>
    </source>
</evidence>
<evidence type="ECO:0000313" key="4">
    <source>
        <dbReference type="Proteomes" id="UP000316270"/>
    </source>
</evidence>
<dbReference type="EMBL" id="CP042189">
    <property type="protein sequence ID" value="QDS70870.1"/>
    <property type="molecule type" value="Genomic_DNA"/>
</dbReference>
<keyword evidence="1" id="KW-0175">Coiled coil</keyword>
<organism evidence="3 4">
    <name type="scientific">Venturia effusa</name>
    <dbReference type="NCBI Taxonomy" id="50376"/>
    <lineage>
        <taxon>Eukaryota</taxon>
        <taxon>Fungi</taxon>
        <taxon>Dikarya</taxon>
        <taxon>Ascomycota</taxon>
        <taxon>Pezizomycotina</taxon>
        <taxon>Dothideomycetes</taxon>
        <taxon>Pleosporomycetidae</taxon>
        <taxon>Venturiales</taxon>
        <taxon>Venturiaceae</taxon>
        <taxon>Venturia</taxon>
    </lineage>
</organism>
<accession>A0A517L5F4</accession>
<keyword evidence="4" id="KW-1185">Reference proteome</keyword>
<dbReference type="Proteomes" id="UP000316270">
    <property type="component" value="Chromosome 5"/>
</dbReference>
<evidence type="ECO:0000256" key="1">
    <source>
        <dbReference type="SAM" id="Coils"/>
    </source>
</evidence>
<feature type="region of interest" description="Disordered" evidence="2">
    <location>
        <begin position="38"/>
        <end position="57"/>
    </location>
</feature>
<feature type="coiled-coil region" evidence="1">
    <location>
        <begin position="251"/>
        <end position="314"/>
    </location>
</feature>
<evidence type="ECO:0000313" key="3">
    <source>
        <dbReference type="EMBL" id="QDS70870.1"/>
    </source>
</evidence>
<proteinExistence type="predicted"/>
<dbReference type="AlphaFoldDB" id="A0A517L5F4"/>
<name>A0A517L5F4_9PEZI</name>
<reference evidence="3 4" key="1">
    <citation type="submission" date="2019-07" db="EMBL/GenBank/DDBJ databases">
        <title>Finished genome of Venturia effusa.</title>
        <authorList>
            <person name="Young C.A."/>
            <person name="Cox M.P."/>
            <person name="Ganley A.R.D."/>
            <person name="David W.J."/>
        </authorList>
    </citation>
    <scope>NUCLEOTIDE SEQUENCE [LARGE SCALE GENOMIC DNA]</scope>
    <source>
        <strain evidence="4">albino</strain>
    </source>
</reference>
<gene>
    <name evidence="3" type="ORF">FKW77_005779</name>
</gene>